<proteinExistence type="predicted"/>
<dbReference type="Proteomes" id="UP000644441">
    <property type="component" value="Unassembled WGS sequence"/>
</dbReference>
<comment type="caution">
    <text evidence="1">The sequence shown here is derived from an EMBL/GenBank/DDBJ whole genome shotgun (WGS) entry which is preliminary data.</text>
</comment>
<gene>
    <name evidence="1" type="ORF">ISO4_01378</name>
</gene>
<evidence type="ECO:0000313" key="1">
    <source>
        <dbReference type="EMBL" id="MBF5052776.1"/>
    </source>
</evidence>
<name>A0ABS0AGZ5_9GAMM</name>
<evidence type="ECO:0000313" key="2">
    <source>
        <dbReference type="Proteomes" id="UP000644441"/>
    </source>
</evidence>
<sequence>MIPPLFIGAKVQSLDRHFLLNQTFQVRLLMGIPPVETSNLIQIDVDTDDIMINLCHYNALYLSDVARTQNTSIIEQVPNWVL</sequence>
<protein>
    <submittedName>
        <fullName evidence="1">Uncharacterized protein</fullName>
    </submittedName>
</protein>
<dbReference type="EMBL" id="ARXR01000008">
    <property type="protein sequence ID" value="MBF5052776.1"/>
    <property type="molecule type" value="Genomic_DNA"/>
</dbReference>
<reference evidence="1 2" key="1">
    <citation type="submission" date="2012-09" db="EMBL/GenBank/DDBJ databases">
        <title>Genome Sequence of alkane-degrading Bacterium Alcanivorax venustensis ISO4.</title>
        <authorList>
            <person name="Lai Q."/>
            <person name="Shao Z."/>
        </authorList>
    </citation>
    <scope>NUCLEOTIDE SEQUENCE [LARGE SCALE GENOMIC DNA]</scope>
    <source>
        <strain evidence="1 2">ISO4</strain>
    </source>
</reference>
<keyword evidence="2" id="KW-1185">Reference proteome</keyword>
<organism evidence="1 2">
    <name type="scientific">Alloalcanivorax venustensis ISO4</name>
    <dbReference type="NCBI Taxonomy" id="1177184"/>
    <lineage>
        <taxon>Bacteria</taxon>
        <taxon>Pseudomonadati</taxon>
        <taxon>Pseudomonadota</taxon>
        <taxon>Gammaproteobacteria</taxon>
        <taxon>Oceanospirillales</taxon>
        <taxon>Alcanivoracaceae</taxon>
        <taxon>Alloalcanivorax</taxon>
    </lineage>
</organism>
<accession>A0ABS0AGZ5</accession>